<dbReference type="EMBL" id="FMYU01000009">
    <property type="protein sequence ID" value="SDC78596.1"/>
    <property type="molecule type" value="Genomic_DNA"/>
</dbReference>
<feature type="compositionally biased region" description="Low complexity" evidence="2">
    <location>
        <begin position="82"/>
        <end position="94"/>
    </location>
</feature>
<dbReference type="SMART" id="SM00360">
    <property type="entry name" value="RRM"/>
    <property type="match status" value="1"/>
</dbReference>
<keyword evidence="1" id="KW-0694">RNA-binding</keyword>
<reference evidence="6" key="1">
    <citation type="submission" date="2016-10" db="EMBL/GenBank/DDBJ databases">
        <authorList>
            <person name="Varghese N."/>
            <person name="Submissions S."/>
        </authorList>
    </citation>
    <scope>NUCLEOTIDE SEQUENCE [LARGE SCALE GENOMIC DNA]</scope>
    <source>
        <strain evidence="6">DSM 8415</strain>
    </source>
</reference>
<dbReference type="InterPro" id="IPR052462">
    <property type="entry name" value="SLIRP/GR-RBP-like"/>
</dbReference>
<dbReference type="InterPro" id="IPR012677">
    <property type="entry name" value="Nucleotide-bd_a/b_plait_sf"/>
</dbReference>
<organism evidence="5 6">
    <name type="scientific">Desulfurella multipotens</name>
    <dbReference type="NCBI Taxonomy" id="79269"/>
    <lineage>
        <taxon>Bacteria</taxon>
        <taxon>Pseudomonadati</taxon>
        <taxon>Campylobacterota</taxon>
        <taxon>Desulfurellia</taxon>
        <taxon>Desulfurellales</taxon>
        <taxon>Desulfurellaceae</taxon>
        <taxon>Desulfurella</taxon>
    </lineage>
</organism>
<protein>
    <submittedName>
        <fullName evidence="5">RNA recognition motif. (A.k.a. RRM, RBD, or RNP domain)</fullName>
    </submittedName>
</protein>
<evidence type="ECO:0000256" key="2">
    <source>
        <dbReference type="SAM" id="MobiDB-lite"/>
    </source>
</evidence>
<accession>A0A1G6PGG0</accession>
<evidence type="ECO:0000256" key="1">
    <source>
        <dbReference type="ARBA" id="ARBA00022884"/>
    </source>
</evidence>
<evidence type="ECO:0000313" key="4">
    <source>
        <dbReference type="EMBL" id="SDC35875.1"/>
    </source>
</evidence>
<dbReference type="PROSITE" id="PS50102">
    <property type="entry name" value="RRM"/>
    <property type="match status" value="1"/>
</dbReference>
<dbReference type="SUPFAM" id="SSF54928">
    <property type="entry name" value="RNA-binding domain, RBD"/>
    <property type="match status" value="1"/>
</dbReference>
<feature type="compositionally biased region" description="Basic and acidic residues" evidence="2">
    <location>
        <begin position="47"/>
        <end position="81"/>
    </location>
</feature>
<dbReference type="RefSeq" id="WP_025391235.1">
    <property type="nucleotide sequence ID" value="NZ_FMYU01000004.1"/>
</dbReference>
<dbReference type="OrthoDB" id="9798855at2"/>
<evidence type="ECO:0000313" key="6">
    <source>
        <dbReference type="Proteomes" id="UP000199411"/>
    </source>
</evidence>
<dbReference type="InterPro" id="IPR000504">
    <property type="entry name" value="RRM_dom"/>
</dbReference>
<keyword evidence="6" id="KW-1185">Reference proteome</keyword>
<dbReference type="InterPro" id="IPR035979">
    <property type="entry name" value="RBD_domain_sf"/>
</dbReference>
<dbReference type="PANTHER" id="PTHR48027">
    <property type="entry name" value="HETEROGENEOUS NUCLEAR RIBONUCLEOPROTEIN 87F-RELATED"/>
    <property type="match status" value="1"/>
</dbReference>
<gene>
    <name evidence="4" type="ORF">SAMN05660835_00723</name>
    <name evidence="5" type="ORF">SAMN05660835_01354</name>
</gene>
<sequence>MNTNKLYVGNLNYRTTEEKLKEVFSGYGNVVSVKVIEGKGFGFVEMESKDDAQKAKDALDNTDLDGRNIRVDEAKPRESNPRQRSNYSNSRNRF</sequence>
<reference evidence="5" key="2">
    <citation type="submission" date="2016-10" db="EMBL/GenBank/DDBJ databases">
        <authorList>
            <person name="de Groot N.N."/>
        </authorList>
    </citation>
    <scope>NUCLEOTIDE SEQUENCE [LARGE SCALE GENOMIC DNA]</scope>
    <source>
        <strain evidence="5">DSM 8415</strain>
    </source>
</reference>
<dbReference type="Proteomes" id="UP000199411">
    <property type="component" value="Unassembled WGS sequence"/>
</dbReference>
<dbReference type="AlphaFoldDB" id="A0A1G6PGG0"/>
<evidence type="ECO:0000313" key="5">
    <source>
        <dbReference type="EMBL" id="SDC78596.1"/>
    </source>
</evidence>
<dbReference type="GO" id="GO:0003723">
    <property type="term" value="F:RNA binding"/>
    <property type="evidence" value="ECO:0007669"/>
    <property type="project" value="UniProtKB-KW"/>
</dbReference>
<name>A0A1G6PGG0_9BACT</name>
<dbReference type="Gene3D" id="3.30.70.330">
    <property type="match status" value="1"/>
</dbReference>
<dbReference type="Pfam" id="PF00076">
    <property type="entry name" value="RRM_1"/>
    <property type="match status" value="1"/>
</dbReference>
<evidence type="ECO:0000259" key="3">
    <source>
        <dbReference type="PROSITE" id="PS50102"/>
    </source>
</evidence>
<dbReference type="EMBL" id="FMYU01000004">
    <property type="protein sequence ID" value="SDC35875.1"/>
    <property type="molecule type" value="Genomic_DNA"/>
</dbReference>
<feature type="region of interest" description="Disordered" evidence="2">
    <location>
        <begin position="47"/>
        <end position="94"/>
    </location>
</feature>
<feature type="domain" description="RRM" evidence="3">
    <location>
        <begin position="4"/>
        <end position="76"/>
    </location>
</feature>
<proteinExistence type="predicted"/>